<dbReference type="STRING" id="576137.A0A1L7WKC2"/>
<feature type="region of interest" description="Disordered" evidence="1">
    <location>
        <begin position="74"/>
        <end position="93"/>
    </location>
</feature>
<evidence type="ECO:0000313" key="2">
    <source>
        <dbReference type="EMBL" id="CZR53229.1"/>
    </source>
</evidence>
<evidence type="ECO:0000256" key="1">
    <source>
        <dbReference type="SAM" id="MobiDB-lite"/>
    </source>
</evidence>
<organism evidence="2 3">
    <name type="scientific">Phialocephala subalpina</name>
    <dbReference type="NCBI Taxonomy" id="576137"/>
    <lineage>
        <taxon>Eukaryota</taxon>
        <taxon>Fungi</taxon>
        <taxon>Dikarya</taxon>
        <taxon>Ascomycota</taxon>
        <taxon>Pezizomycotina</taxon>
        <taxon>Leotiomycetes</taxon>
        <taxon>Helotiales</taxon>
        <taxon>Mollisiaceae</taxon>
        <taxon>Phialocephala</taxon>
        <taxon>Phialocephala fortinii species complex</taxon>
    </lineage>
</organism>
<dbReference type="OrthoDB" id="5206740at2759"/>
<proteinExistence type="predicted"/>
<feature type="compositionally biased region" description="Acidic residues" evidence="1">
    <location>
        <begin position="402"/>
        <end position="411"/>
    </location>
</feature>
<gene>
    <name evidence="2" type="ORF">PAC_03107</name>
</gene>
<feature type="compositionally biased region" description="Basic residues" evidence="1">
    <location>
        <begin position="329"/>
        <end position="340"/>
    </location>
</feature>
<evidence type="ECO:0000313" key="3">
    <source>
        <dbReference type="Proteomes" id="UP000184330"/>
    </source>
</evidence>
<dbReference type="EMBL" id="FJOG01000003">
    <property type="protein sequence ID" value="CZR53229.1"/>
    <property type="molecule type" value="Genomic_DNA"/>
</dbReference>
<reference evidence="2 3" key="1">
    <citation type="submission" date="2016-03" db="EMBL/GenBank/DDBJ databases">
        <authorList>
            <person name="Ploux O."/>
        </authorList>
    </citation>
    <scope>NUCLEOTIDE SEQUENCE [LARGE SCALE GENOMIC DNA]</scope>
    <source>
        <strain evidence="2 3">UAMH 11012</strain>
    </source>
</reference>
<feature type="region of interest" description="Disordered" evidence="1">
    <location>
        <begin position="319"/>
        <end position="438"/>
    </location>
</feature>
<dbReference type="AlphaFoldDB" id="A0A1L7WKC2"/>
<protein>
    <submittedName>
        <fullName evidence="2">Related to glucan 1,4-alpha-glucosidase</fullName>
    </submittedName>
</protein>
<accession>A0A1L7WKC2</accession>
<sequence length="438" mass="47742">MMLAPVRTCPSVIMSFNSSQSSPPKRPRLSLQIKTPATPQVLGKSVTALKADIDPSSPTAFNTLSNAYAAAIENSSPKTARPLSDSKSGKPTFLRLETSNVSSADKEYVHPSQRTQTPGPFSITYPDTPTSAYSHTPITTQPETEGLLKPTSAANSFTFTPPQSAGSDQSAPRVFTFAANDGAQASPRTPRTPRRRMTIGSQYQAAPYTHPRSLHSILRNSPLPPRTSATPATPSRMSLRLASRAAKKVGYNDPLTQTITTNKYVKSHIDLLAEESPYSATDPEAEKLGTLDLTMAYTGDETRDGGQTPGPFEEMRRRMAESGLETPGAKKRKRREKKRKWEWTISSAEGEEEEEGREAMGRTPLTAVSSTPITAVRRGASVSEGDMSESEPEERYMPSVSEDSEMSDDREEWGGSVRSEPERGLDDEDARPRTAQSL</sequence>
<keyword evidence="3" id="KW-1185">Reference proteome</keyword>
<dbReference type="Proteomes" id="UP000184330">
    <property type="component" value="Unassembled WGS sequence"/>
</dbReference>
<name>A0A1L7WKC2_9HELO</name>